<dbReference type="Gene3D" id="1.10.510.10">
    <property type="entry name" value="Transferase(Phosphotransferase) domain 1"/>
    <property type="match status" value="1"/>
</dbReference>
<feature type="region of interest" description="Disordered" evidence="1">
    <location>
        <begin position="320"/>
        <end position="349"/>
    </location>
</feature>
<gene>
    <name evidence="3" type="ORF">N7G274_005079</name>
</gene>
<dbReference type="EMBL" id="JBEFKJ010000015">
    <property type="protein sequence ID" value="KAL2041892.1"/>
    <property type="molecule type" value="Genomic_DNA"/>
</dbReference>
<protein>
    <recommendedName>
        <fullName evidence="2">Protein kinase domain-containing protein</fullName>
    </recommendedName>
</protein>
<organism evidence="3 4">
    <name type="scientific">Stereocaulon virgatum</name>
    <dbReference type="NCBI Taxonomy" id="373712"/>
    <lineage>
        <taxon>Eukaryota</taxon>
        <taxon>Fungi</taxon>
        <taxon>Dikarya</taxon>
        <taxon>Ascomycota</taxon>
        <taxon>Pezizomycotina</taxon>
        <taxon>Lecanoromycetes</taxon>
        <taxon>OSLEUM clade</taxon>
        <taxon>Lecanoromycetidae</taxon>
        <taxon>Lecanorales</taxon>
        <taxon>Lecanorineae</taxon>
        <taxon>Stereocaulaceae</taxon>
        <taxon>Stereocaulon</taxon>
    </lineage>
</organism>
<reference evidence="3 4" key="1">
    <citation type="submission" date="2024-09" db="EMBL/GenBank/DDBJ databases">
        <title>Rethinking Asexuality: The Enigmatic Case of Functional Sexual Genes in Lepraria (Stereocaulaceae).</title>
        <authorList>
            <person name="Doellman M."/>
            <person name="Sun Y."/>
            <person name="Barcenas-Pena A."/>
            <person name="Lumbsch H.T."/>
            <person name="Grewe F."/>
        </authorList>
    </citation>
    <scope>NUCLEOTIDE SEQUENCE [LARGE SCALE GENOMIC DNA]</scope>
    <source>
        <strain evidence="3 4">Mercado 3170</strain>
    </source>
</reference>
<evidence type="ECO:0000313" key="4">
    <source>
        <dbReference type="Proteomes" id="UP001590950"/>
    </source>
</evidence>
<proteinExistence type="predicted"/>
<evidence type="ECO:0000313" key="3">
    <source>
        <dbReference type="EMBL" id="KAL2041892.1"/>
    </source>
</evidence>
<feature type="region of interest" description="Disordered" evidence="1">
    <location>
        <begin position="167"/>
        <end position="187"/>
    </location>
</feature>
<dbReference type="InterPro" id="IPR011009">
    <property type="entry name" value="Kinase-like_dom_sf"/>
</dbReference>
<dbReference type="InterPro" id="IPR008271">
    <property type="entry name" value="Ser/Thr_kinase_AS"/>
</dbReference>
<dbReference type="InterPro" id="IPR000719">
    <property type="entry name" value="Prot_kinase_dom"/>
</dbReference>
<name>A0ABR4A7K8_9LECA</name>
<dbReference type="Pfam" id="PF00069">
    <property type="entry name" value="Pkinase"/>
    <property type="match status" value="1"/>
</dbReference>
<feature type="domain" description="Protein kinase" evidence="2">
    <location>
        <begin position="1"/>
        <end position="164"/>
    </location>
</feature>
<comment type="caution">
    <text evidence="3">The sequence shown here is derived from an EMBL/GenBank/DDBJ whole genome shotgun (WGS) entry which is preliminary data.</text>
</comment>
<dbReference type="SUPFAM" id="SSF56112">
    <property type="entry name" value="Protein kinase-like (PK-like)"/>
    <property type="match status" value="1"/>
</dbReference>
<evidence type="ECO:0000256" key="1">
    <source>
        <dbReference type="SAM" id="MobiDB-lite"/>
    </source>
</evidence>
<dbReference type="PROSITE" id="PS00108">
    <property type="entry name" value="PROTEIN_KINASE_ST"/>
    <property type="match status" value="1"/>
</dbReference>
<sequence length="521" mass="58692">MPIFNMTVLEQVMMQVMAGVLFMHQKGVLHRDIKPDNTLVARKTPVHAVPADLGWAASLDDEYALRRRCGTVGFNAPRIPEEGSSDTLQTTAIDVFSLGATFLFMIEPDRYKDATFIAALVDMSSRPPKFYAELVLSMLAPKPQDRPSLETCLEVVNKKMYTWTKESQPMKRTSIRRSTRQEAVSKTRSTSLRVRQLVSPLLRIPTANIAAVQDPIRLSPAALMEKTIKPKTMQPPQNPVTRLETATNFTTNQNPRPKAKRMAVNLERQVKTTETAANRVGDVTAQRTHWARQYAKAPRNRLEIPAPQAKEAKINENVVRKDPTAAQAPVDGRPSPRTQQLKKKGPHSRQILASTHEPLRTIIGKLNYNINDHLHRRIRRHPARERLIYDHAQIQKRAKQLLRGLWYTCMGVADRVAAVTDMVVGCVGLPLAVGEAVFNTYRANRALNGMTYDTAGFGCNPDGRLIYGLHSRALKPLSITGYKAERLRSYQTWADSDEASCFSNRTRKFVAEHRATNPQEY</sequence>
<dbReference type="SMART" id="SM00220">
    <property type="entry name" value="S_TKc"/>
    <property type="match status" value="1"/>
</dbReference>
<accession>A0ABR4A7K8</accession>
<dbReference type="PANTHER" id="PTHR44167">
    <property type="entry name" value="OVARIAN-SPECIFIC SERINE/THREONINE-PROTEIN KINASE LOK-RELATED"/>
    <property type="match status" value="1"/>
</dbReference>
<evidence type="ECO:0000259" key="2">
    <source>
        <dbReference type="PROSITE" id="PS50011"/>
    </source>
</evidence>
<dbReference type="PANTHER" id="PTHR44167:SF18">
    <property type="entry name" value="PROTEIN KINASE DOMAIN-CONTAINING PROTEIN"/>
    <property type="match status" value="1"/>
</dbReference>
<keyword evidence="4" id="KW-1185">Reference proteome</keyword>
<dbReference type="Proteomes" id="UP001590950">
    <property type="component" value="Unassembled WGS sequence"/>
</dbReference>
<dbReference type="PROSITE" id="PS50011">
    <property type="entry name" value="PROTEIN_KINASE_DOM"/>
    <property type="match status" value="1"/>
</dbReference>